<keyword evidence="2 4" id="KW-0328">Glycosyltransferase</keyword>
<dbReference type="PANTHER" id="PTHR48046">
    <property type="entry name" value="UDP-GLYCOSYLTRANSFERASE 72E1"/>
    <property type="match status" value="1"/>
</dbReference>
<dbReference type="AlphaFoldDB" id="A0AA87ZH25"/>
<dbReference type="Proteomes" id="UP001187192">
    <property type="component" value="Unassembled WGS sequence"/>
</dbReference>
<sequence>MEDVQKSSPIPHIAIVPTPGMGHLFPLIEFAKRLVVHNEVGVTFIIPNDGSSMELQKKLLQSLPKPISFVLLPPVNFDDLPEDSMIETRIELTLTRSLPALHESLKSLTAESTHLVAIVVDVFGPSAFDVARELGILPYIFFPTTAMVLSFFFYLPELDASTSSEYRHLPEPIKLPGCPPVQGCDLFNPLHNRKTETYKSFVRMADRYKLAHGIMVNSFTDLEPGAFTALKEKIHNNPPVYPVGPMIQTCSGNDSSDQSGCLSWLDKQPNGSVMFVSFGSGGTLSHEQLTELAFGLETSGQRFIWVVKSPNEKSSEAAFFSLKSTKNPLDYLPTGFLERTKDVGLVVESWAPQVQVLSHDSTGGFLSHCGWNSTLESVVNGMPLIAWPLYAEQRMNAVFLADDLKVALRVKPDEKGLVDRDQIAMYAKELMQGEEGKLLRNRMKELKEAAKMALSDGGSSTKSLAEVAQIWKSHKN</sequence>
<organism evidence="6 7">
    <name type="scientific">Ficus carica</name>
    <name type="common">Common fig</name>
    <dbReference type="NCBI Taxonomy" id="3494"/>
    <lineage>
        <taxon>Eukaryota</taxon>
        <taxon>Viridiplantae</taxon>
        <taxon>Streptophyta</taxon>
        <taxon>Embryophyta</taxon>
        <taxon>Tracheophyta</taxon>
        <taxon>Spermatophyta</taxon>
        <taxon>Magnoliopsida</taxon>
        <taxon>eudicotyledons</taxon>
        <taxon>Gunneridae</taxon>
        <taxon>Pentapetalae</taxon>
        <taxon>rosids</taxon>
        <taxon>fabids</taxon>
        <taxon>Rosales</taxon>
        <taxon>Moraceae</taxon>
        <taxon>Ficeae</taxon>
        <taxon>Ficus</taxon>
    </lineage>
</organism>
<dbReference type="SUPFAM" id="SSF53756">
    <property type="entry name" value="UDP-Glycosyltransferase/glycogen phosphorylase"/>
    <property type="match status" value="1"/>
</dbReference>
<name>A0AA87ZH25_FICCA</name>
<evidence type="ECO:0000313" key="6">
    <source>
        <dbReference type="EMBL" id="GMN31665.1"/>
    </source>
</evidence>
<evidence type="ECO:0000256" key="4">
    <source>
        <dbReference type="RuleBase" id="RU003718"/>
    </source>
</evidence>
<dbReference type="CDD" id="cd03784">
    <property type="entry name" value="GT1_Gtf-like"/>
    <property type="match status" value="1"/>
</dbReference>
<reference evidence="6" key="1">
    <citation type="submission" date="2023-07" db="EMBL/GenBank/DDBJ databases">
        <title>draft genome sequence of fig (Ficus carica).</title>
        <authorList>
            <person name="Takahashi T."/>
            <person name="Nishimura K."/>
        </authorList>
    </citation>
    <scope>NUCLEOTIDE SEQUENCE</scope>
</reference>
<proteinExistence type="inferred from homology"/>
<dbReference type="EC" id="2.4.1.-" evidence="5"/>
<accession>A0AA87ZH25</accession>
<dbReference type="Gene3D" id="3.40.50.2000">
    <property type="entry name" value="Glycogen Phosphorylase B"/>
    <property type="match status" value="2"/>
</dbReference>
<keyword evidence="7" id="KW-1185">Reference proteome</keyword>
<dbReference type="PROSITE" id="PS00375">
    <property type="entry name" value="UDPGT"/>
    <property type="match status" value="1"/>
</dbReference>
<dbReference type="PANTHER" id="PTHR48046:SF6">
    <property type="entry name" value="GLYCOSYLTRANSFERASE"/>
    <property type="match status" value="1"/>
</dbReference>
<dbReference type="GO" id="GO:0008194">
    <property type="term" value="F:UDP-glycosyltransferase activity"/>
    <property type="evidence" value="ECO:0007669"/>
    <property type="project" value="InterPro"/>
</dbReference>
<dbReference type="EMBL" id="BTGU01000003">
    <property type="protein sequence ID" value="GMN31665.1"/>
    <property type="molecule type" value="Genomic_DNA"/>
</dbReference>
<dbReference type="Pfam" id="PF00201">
    <property type="entry name" value="UDPGT"/>
    <property type="match status" value="1"/>
</dbReference>
<evidence type="ECO:0000256" key="2">
    <source>
        <dbReference type="ARBA" id="ARBA00022676"/>
    </source>
</evidence>
<dbReference type="Gramene" id="FCD_00004850-RA">
    <property type="protein sequence ID" value="FCD_00004850-RA:cds"/>
    <property type="gene ID" value="FCD_00004850"/>
</dbReference>
<comment type="caution">
    <text evidence="6">The sequence shown here is derived from an EMBL/GenBank/DDBJ whole genome shotgun (WGS) entry which is preliminary data.</text>
</comment>
<dbReference type="InterPro" id="IPR035595">
    <property type="entry name" value="UDP_glycos_trans_CS"/>
</dbReference>
<dbReference type="FunFam" id="3.40.50.2000:FF:000051">
    <property type="entry name" value="Glycosyltransferase"/>
    <property type="match status" value="1"/>
</dbReference>
<comment type="similarity">
    <text evidence="1 4">Belongs to the UDP-glycosyltransferase family.</text>
</comment>
<evidence type="ECO:0000313" key="7">
    <source>
        <dbReference type="Proteomes" id="UP001187192"/>
    </source>
</evidence>
<evidence type="ECO:0000256" key="5">
    <source>
        <dbReference type="RuleBase" id="RU362057"/>
    </source>
</evidence>
<gene>
    <name evidence="6" type="ORF">TIFTF001_003356</name>
</gene>
<evidence type="ECO:0000256" key="3">
    <source>
        <dbReference type="ARBA" id="ARBA00022679"/>
    </source>
</evidence>
<keyword evidence="3 4" id="KW-0808">Transferase</keyword>
<dbReference type="FunFam" id="3.40.50.2000:FF:000054">
    <property type="entry name" value="Glycosyltransferase"/>
    <property type="match status" value="1"/>
</dbReference>
<dbReference type="InterPro" id="IPR002213">
    <property type="entry name" value="UDP_glucos_trans"/>
</dbReference>
<evidence type="ECO:0000256" key="1">
    <source>
        <dbReference type="ARBA" id="ARBA00009995"/>
    </source>
</evidence>
<protein>
    <recommendedName>
        <fullName evidence="5">Glycosyltransferase</fullName>
        <ecNumber evidence="5">2.4.1.-</ecNumber>
    </recommendedName>
</protein>